<evidence type="ECO:0000313" key="3">
    <source>
        <dbReference type="Proteomes" id="UP001583172"/>
    </source>
</evidence>
<comment type="caution">
    <text evidence="2">The sequence shown here is derived from an EMBL/GenBank/DDBJ whole genome shotgun (WGS) entry which is preliminary data.</text>
</comment>
<dbReference type="Proteomes" id="UP001583172">
    <property type="component" value="Unassembled WGS sequence"/>
</dbReference>
<feature type="compositionally biased region" description="Basic residues" evidence="1">
    <location>
        <begin position="17"/>
        <end position="26"/>
    </location>
</feature>
<proteinExistence type="predicted"/>
<reference evidence="2 3" key="1">
    <citation type="journal article" date="2024" name="Commun. Biol.">
        <title>Comparative genomic analysis of thermophilic fungi reveals convergent evolutionary adaptations and gene losses.</title>
        <authorList>
            <person name="Steindorff A.S."/>
            <person name="Aguilar-Pontes M.V."/>
            <person name="Robinson A.J."/>
            <person name="Andreopoulos B."/>
            <person name="LaButti K."/>
            <person name="Kuo A."/>
            <person name="Mondo S."/>
            <person name="Riley R."/>
            <person name="Otillar R."/>
            <person name="Haridas S."/>
            <person name="Lipzen A."/>
            <person name="Grimwood J."/>
            <person name="Schmutz J."/>
            <person name="Clum A."/>
            <person name="Reid I.D."/>
            <person name="Moisan M.C."/>
            <person name="Butler G."/>
            <person name="Nguyen T.T.M."/>
            <person name="Dewar K."/>
            <person name="Conant G."/>
            <person name="Drula E."/>
            <person name="Henrissat B."/>
            <person name="Hansel C."/>
            <person name="Singer S."/>
            <person name="Hutchinson M.I."/>
            <person name="de Vries R.P."/>
            <person name="Natvig D.O."/>
            <person name="Powell A.J."/>
            <person name="Tsang A."/>
            <person name="Grigoriev I.V."/>
        </authorList>
    </citation>
    <scope>NUCLEOTIDE SEQUENCE [LARGE SCALE GENOMIC DNA]</scope>
    <source>
        <strain evidence="2 3">CBS 620.91</strain>
    </source>
</reference>
<sequence length="151" mass="17489">MRDDERVESSRRVSQKERRRRKASSRWRARGRVERLGGGKPRRGLTTLRVEICVVARMQGLWQQLVCSLQRPNVWISQFGDAMVWGGGPIPRRLVSCVALGTVWMQWRCSCRGRVQVDETDSSLLSSLFWLMRVARRWAVVHLPGCVEIEL</sequence>
<protein>
    <submittedName>
        <fullName evidence="2">Uncharacterized protein</fullName>
    </submittedName>
</protein>
<name>A0ABR3V2L0_HUMIN</name>
<gene>
    <name evidence="2" type="ORF">VTJ49DRAFT_5689</name>
</gene>
<keyword evidence="3" id="KW-1185">Reference proteome</keyword>
<evidence type="ECO:0000256" key="1">
    <source>
        <dbReference type="SAM" id="MobiDB-lite"/>
    </source>
</evidence>
<feature type="region of interest" description="Disordered" evidence="1">
    <location>
        <begin position="1"/>
        <end position="26"/>
    </location>
</feature>
<accession>A0ABR3V2L0</accession>
<feature type="compositionally biased region" description="Basic and acidic residues" evidence="1">
    <location>
        <begin position="1"/>
        <end position="16"/>
    </location>
</feature>
<evidence type="ECO:0000313" key="2">
    <source>
        <dbReference type="EMBL" id="KAL1836018.1"/>
    </source>
</evidence>
<dbReference type="EMBL" id="JAZGSY010000481">
    <property type="protein sequence ID" value="KAL1836018.1"/>
    <property type="molecule type" value="Genomic_DNA"/>
</dbReference>
<organism evidence="2 3">
    <name type="scientific">Humicola insolens</name>
    <name type="common">Soft-rot fungus</name>
    <dbReference type="NCBI Taxonomy" id="85995"/>
    <lineage>
        <taxon>Eukaryota</taxon>
        <taxon>Fungi</taxon>
        <taxon>Dikarya</taxon>
        <taxon>Ascomycota</taxon>
        <taxon>Pezizomycotina</taxon>
        <taxon>Sordariomycetes</taxon>
        <taxon>Sordariomycetidae</taxon>
        <taxon>Sordariales</taxon>
        <taxon>Chaetomiaceae</taxon>
        <taxon>Mycothermus</taxon>
    </lineage>
</organism>